<dbReference type="InterPro" id="IPR028098">
    <property type="entry name" value="Glyco_trans_4-like_N"/>
</dbReference>
<dbReference type="EMBL" id="LR743510">
    <property type="protein sequence ID" value="CAA2138561.1"/>
    <property type="molecule type" value="Genomic_DNA"/>
</dbReference>
<dbReference type="PANTHER" id="PTHR45947">
    <property type="entry name" value="SULFOQUINOVOSYL TRANSFERASE SQD2"/>
    <property type="match status" value="1"/>
</dbReference>
<dbReference type="AlphaFoldDB" id="A0A679JUE6"/>
<keyword evidence="3" id="KW-0808">Transferase</keyword>
<dbReference type="Gene3D" id="3.40.50.2000">
    <property type="entry name" value="Glycogen Phosphorylase B"/>
    <property type="match status" value="2"/>
</dbReference>
<keyword evidence="3" id="KW-0328">Glycosyltransferase</keyword>
<dbReference type="EC" id="2.4.1.246" evidence="3"/>
<gene>
    <name evidence="3" type="primary">mfpsA_2</name>
    <name evidence="3" type="ORF">MBLL_01208</name>
</gene>
<evidence type="ECO:0000256" key="1">
    <source>
        <dbReference type="SAM" id="MobiDB-lite"/>
    </source>
</evidence>
<name>A0A679JUE6_9HYPH</name>
<proteinExistence type="predicted"/>
<accession>A0A679JUE6</accession>
<keyword evidence="3" id="KW-0614">Plasmid</keyword>
<organism evidence="3">
    <name type="scientific">Methylobacterium bullatum</name>
    <dbReference type="NCBI Taxonomy" id="570505"/>
    <lineage>
        <taxon>Bacteria</taxon>
        <taxon>Pseudomonadati</taxon>
        <taxon>Pseudomonadota</taxon>
        <taxon>Alphaproteobacteria</taxon>
        <taxon>Hyphomicrobiales</taxon>
        <taxon>Methylobacteriaceae</taxon>
        <taxon>Methylobacterium</taxon>
    </lineage>
</organism>
<dbReference type="GO" id="GO:0103011">
    <property type="term" value="F:mannosylfructose-phosphate synthase activity"/>
    <property type="evidence" value="ECO:0007669"/>
    <property type="project" value="UniProtKB-EC"/>
</dbReference>
<reference evidence="3" key="1">
    <citation type="submission" date="2019-12" db="EMBL/GenBank/DDBJ databases">
        <authorList>
            <person name="Cremers G."/>
        </authorList>
    </citation>
    <scope>NUCLEOTIDE SEQUENCE</scope>
    <source>
        <strain evidence="3">Mbul2</strain>
        <plasmid evidence="3">1</plasmid>
    </source>
</reference>
<evidence type="ECO:0000259" key="2">
    <source>
        <dbReference type="Pfam" id="PF13579"/>
    </source>
</evidence>
<dbReference type="InterPro" id="IPR050194">
    <property type="entry name" value="Glycosyltransferase_grp1"/>
</dbReference>
<dbReference type="RefSeq" id="WP_339159755.1">
    <property type="nucleotide sequence ID" value="NZ_LR743510.1"/>
</dbReference>
<feature type="region of interest" description="Disordered" evidence="1">
    <location>
        <begin position="1"/>
        <end position="20"/>
    </location>
</feature>
<dbReference type="PANTHER" id="PTHR45947:SF3">
    <property type="entry name" value="SULFOQUINOVOSYL TRANSFERASE SQD2"/>
    <property type="match status" value="1"/>
</dbReference>
<dbReference type="Pfam" id="PF13692">
    <property type="entry name" value="Glyco_trans_1_4"/>
    <property type="match status" value="1"/>
</dbReference>
<dbReference type="SUPFAM" id="SSF53756">
    <property type="entry name" value="UDP-Glycosyltransferase/glycogen phosphorylase"/>
    <property type="match status" value="1"/>
</dbReference>
<evidence type="ECO:0000313" key="3">
    <source>
        <dbReference type="EMBL" id="CAA2138561.1"/>
    </source>
</evidence>
<sequence>MRAYDVPSSSPVRRPDGGSPLSVRHVIIENKEGYPSFANGIHQNTRSLVTEQTLSGEASRILFLSRDPHGMTVPAGIRMDHVPLEGLRLLGRTVSLSRRSREAFLDGADTRTVFHFHGARQPLLVSLTRMLRRRGIPYVISLHACFSHFYDRAGRLVKPSTALYVRLLERRVLEGARFVHVITALEQAELRRLAPKARSVLVPHGVYSSALGGRPGFVDRPGPAGGLLGPAGGLLGPAGGSPVFGFCGRLATFHKGLDLLIEGFALYRRQGGTGRLVVMGPGDEREALAAMALRLGIGSAVTFEGPRYGAERDDIVRSWDFFAFPSRLDRWPTAALEAQILGVPLLITAEAGMTEAMTRHGAGLLIEDLTAVAVAASLARAASLDSAEWQAMSRGAHRMGCSADWTVVAARLHALYRTTPASPALTEDMEATDGSPVL</sequence>
<geneLocation type="plasmid" evidence="3">
    <name>1</name>
</geneLocation>
<protein>
    <submittedName>
        <fullName evidence="3">Mannosylfructose-phosphate synthase</fullName>
        <ecNumber evidence="3">2.4.1.246</ecNumber>
    </submittedName>
</protein>
<dbReference type="Pfam" id="PF13579">
    <property type="entry name" value="Glyco_trans_4_4"/>
    <property type="match status" value="1"/>
</dbReference>
<feature type="domain" description="Glycosyltransferase subfamily 4-like N-terminal" evidence="2">
    <location>
        <begin position="39"/>
        <end position="204"/>
    </location>
</feature>